<gene>
    <name evidence="9" type="ORF">NVV95_07370</name>
</gene>
<evidence type="ECO:0000256" key="1">
    <source>
        <dbReference type="ARBA" id="ARBA00004651"/>
    </source>
</evidence>
<evidence type="ECO:0000256" key="3">
    <source>
        <dbReference type="ARBA" id="ARBA00022692"/>
    </source>
</evidence>
<comment type="subcellular location">
    <subcellularLocation>
        <location evidence="1">Cell membrane</location>
        <topology evidence="1">Multi-pass membrane protein</topology>
    </subcellularLocation>
</comment>
<feature type="transmembrane region" description="Helical" evidence="7">
    <location>
        <begin position="347"/>
        <end position="375"/>
    </location>
</feature>
<evidence type="ECO:0000256" key="2">
    <source>
        <dbReference type="ARBA" id="ARBA00022475"/>
    </source>
</evidence>
<protein>
    <submittedName>
        <fullName evidence="9">ComEC/Rec2 family competence protein</fullName>
    </submittedName>
</protein>
<comment type="caution">
    <text evidence="9">The sequence shown here is derived from an EMBL/GenBank/DDBJ whole genome shotgun (WGS) entry which is preliminary data.</text>
</comment>
<name>A0ABT2GGG9_9MICO</name>
<feature type="transmembrane region" description="Helical" evidence="7">
    <location>
        <begin position="92"/>
        <end position="115"/>
    </location>
</feature>
<keyword evidence="4 7" id="KW-1133">Transmembrane helix</keyword>
<feature type="transmembrane region" description="Helical" evidence="7">
    <location>
        <begin position="319"/>
        <end position="335"/>
    </location>
</feature>
<keyword evidence="10" id="KW-1185">Reference proteome</keyword>
<evidence type="ECO:0000256" key="7">
    <source>
        <dbReference type="SAM" id="Phobius"/>
    </source>
</evidence>
<dbReference type="Pfam" id="PF03772">
    <property type="entry name" value="Competence"/>
    <property type="match status" value="1"/>
</dbReference>
<dbReference type="RefSeq" id="WP_259485912.1">
    <property type="nucleotide sequence ID" value="NZ_JANTEZ010000003.1"/>
</dbReference>
<feature type="transmembrane region" description="Helical" evidence="7">
    <location>
        <begin position="414"/>
        <end position="436"/>
    </location>
</feature>
<reference evidence="9" key="1">
    <citation type="submission" date="2022-08" db="EMBL/GenBank/DDBJ databases">
        <authorList>
            <person name="Deng Y."/>
            <person name="Han X.-F."/>
            <person name="Zhang Y.-Q."/>
        </authorList>
    </citation>
    <scope>NUCLEOTIDE SEQUENCE</scope>
    <source>
        <strain evidence="9">CPCC 205716</strain>
    </source>
</reference>
<evidence type="ECO:0000256" key="5">
    <source>
        <dbReference type="ARBA" id="ARBA00023136"/>
    </source>
</evidence>
<proteinExistence type="predicted"/>
<feature type="transmembrane region" description="Helical" evidence="7">
    <location>
        <begin position="382"/>
        <end position="402"/>
    </location>
</feature>
<dbReference type="PANTHER" id="PTHR30619:SF1">
    <property type="entry name" value="RECOMBINATION PROTEIN 2"/>
    <property type="match status" value="1"/>
</dbReference>
<dbReference type="NCBIfam" id="TIGR00360">
    <property type="entry name" value="ComEC_N-term"/>
    <property type="match status" value="1"/>
</dbReference>
<dbReference type="InterPro" id="IPR001279">
    <property type="entry name" value="Metallo-B-lactamas"/>
</dbReference>
<feature type="compositionally biased region" description="Pro residues" evidence="6">
    <location>
        <begin position="72"/>
        <end position="82"/>
    </location>
</feature>
<dbReference type="Pfam" id="PF00753">
    <property type="entry name" value="Lactamase_B"/>
    <property type="match status" value="1"/>
</dbReference>
<organism evidence="9 10">
    <name type="scientific">Herbiconiux gentiana</name>
    <dbReference type="NCBI Taxonomy" id="2970912"/>
    <lineage>
        <taxon>Bacteria</taxon>
        <taxon>Bacillati</taxon>
        <taxon>Actinomycetota</taxon>
        <taxon>Actinomycetes</taxon>
        <taxon>Micrococcales</taxon>
        <taxon>Microbacteriaceae</taxon>
        <taxon>Herbiconiux</taxon>
    </lineage>
</organism>
<evidence type="ECO:0000259" key="8">
    <source>
        <dbReference type="SMART" id="SM00849"/>
    </source>
</evidence>
<dbReference type="Gene3D" id="3.60.15.10">
    <property type="entry name" value="Ribonuclease Z/Hydroxyacylglutathione hydrolase-like"/>
    <property type="match status" value="1"/>
</dbReference>
<feature type="transmembrane region" description="Helical" evidence="7">
    <location>
        <begin position="509"/>
        <end position="530"/>
    </location>
</feature>
<evidence type="ECO:0000256" key="6">
    <source>
        <dbReference type="SAM" id="MobiDB-lite"/>
    </source>
</evidence>
<feature type="transmembrane region" description="Helical" evidence="7">
    <location>
        <begin position="448"/>
        <end position="471"/>
    </location>
</feature>
<dbReference type="PANTHER" id="PTHR30619">
    <property type="entry name" value="DNA INTERNALIZATION/COMPETENCE PROTEIN COMEC/REC2"/>
    <property type="match status" value="1"/>
</dbReference>
<dbReference type="InterPro" id="IPR004477">
    <property type="entry name" value="ComEC_N"/>
</dbReference>
<dbReference type="SUPFAM" id="SSF56281">
    <property type="entry name" value="Metallo-hydrolase/oxidoreductase"/>
    <property type="match status" value="1"/>
</dbReference>
<keyword evidence="5 7" id="KW-0472">Membrane</keyword>
<sequence length="814" mass="82526">MRGELDLRLVPAALGAWLTAWVLGSTSGRTAAVVATAAWLLSAGSILVLVLAVPRVHDSSRPARRLHLRRPPVMPGRSPRPPRAAGGRGTTAVAAMAVVAVAVAAVALVATAVAAGEGVRRPGELDVGHPRQGSALLVVTGTPKAARASPFGDEHADGGERVTFDAELHGFTAGGRATAARASVLVFATVGDVGALAIGTSIRVDGSLAPQPRGETHDYLVFGRSPPVVTAPPPPTLAWAATVRAAFRTATAPLPGDGAQLLTGLAIGDDSRVTDDLVDDMTIAGLTHLTAVSGANCAIVVTAVMLVGGAVGLGRRSRIAVSIAVLALFVVLVTPEPSVLRAATMAVIVLAALAAGRPAAGIPPLALSVVVLLALDPSLGRSAGFALSVLATAGLLVLTRPLAAAATRVMPRPLALALAVPAAAQLACQPVLFLLAPQLTPYTLPANLLADPAAALVSVLGLIVCLVAVVAPGLASLLAWLPWLPSAWIAAVARFFARAPFAAVPVPDGALAAVAAVLALLLVGTAALAAHRRPRLARAAAFSAALGLVVAAGTIAGGQVARFTSIPRDWHLAACDIGQGDAVLVRSRGQTALIDVGPDPEPLAACLDRLGIARLDLLVLTHYDRDHVGGLDAVVGRVDRALVGPPDGPGDERMLARLRDAGADVVPAHRGLSGTLGDDRWNVLWPRPGTPLRGNDASVTLLVTGTLRMLFLGDLGESAQRGVDAGSALGPVDVVKVAHHGSADQSPELYAEADATLGVISVGAGNSYGHPTDRLLGILGRTGTRPLRTDLGGLTLIAGTPSSLTVWTERRAPP</sequence>
<evidence type="ECO:0000313" key="10">
    <source>
        <dbReference type="Proteomes" id="UP001165580"/>
    </source>
</evidence>
<feature type="region of interest" description="Disordered" evidence="6">
    <location>
        <begin position="69"/>
        <end position="88"/>
    </location>
</feature>
<dbReference type="InterPro" id="IPR035681">
    <property type="entry name" value="ComA-like_MBL"/>
</dbReference>
<evidence type="ECO:0000313" key="9">
    <source>
        <dbReference type="EMBL" id="MCS5714375.1"/>
    </source>
</evidence>
<dbReference type="InterPro" id="IPR052159">
    <property type="entry name" value="Competence_DNA_uptake"/>
</dbReference>
<keyword evidence="3 7" id="KW-0812">Transmembrane</keyword>
<feature type="transmembrane region" description="Helical" evidence="7">
    <location>
        <begin position="7"/>
        <end position="24"/>
    </location>
</feature>
<feature type="transmembrane region" description="Helical" evidence="7">
    <location>
        <begin position="30"/>
        <end position="53"/>
    </location>
</feature>
<dbReference type="Proteomes" id="UP001165580">
    <property type="component" value="Unassembled WGS sequence"/>
</dbReference>
<dbReference type="CDD" id="cd07731">
    <property type="entry name" value="ComA-like_MBL-fold"/>
    <property type="match status" value="1"/>
</dbReference>
<feature type="transmembrane region" description="Helical" evidence="7">
    <location>
        <begin position="283"/>
        <end position="307"/>
    </location>
</feature>
<dbReference type="InterPro" id="IPR036866">
    <property type="entry name" value="RibonucZ/Hydroxyglut_hydro"/>
</dbReference>
<dbReference type="EMBL" id="JANTEZ010000003">
    <property type="protein sequence ID" value="MCS5714375.1"/>
    <property type="molecule type" value="Genomic_DNA"/>
</dbReference>
<feature type="domain" description="Metallo-beta-lactamase" evidence="8">
    <location>
        <begin position="579"/>
        <end position="765"/>
    </location>
</feature>
<dbReference type="SMART" id="SM00849">
    <property type="entry name" value="Lactamase_B"/>
    <property type="match status" value="1"/>
</dbReference>
<keyword evidence="2" id="KW-1003">Cell membrane</keyword>
<accession>A0ABT2GGG9</accession>
<evidence type="ECO:0000256" key="4">
    <source>
        <dbReference type="ARBA" id="ARBA00022989"/>
    </source>
</evidence>
<feature type="transmembrane region" description="Helical" evidence="7">
    <location>
        <begin position="536"/>
        <end position="558"/>
    </location>
</feature>